<evidence type="ECO:0000256" key="1">
    <source>
        <dbReference type="SAM" id="Phobius"/>
    </source>
</evidence>
<evidence type="ECO:0000313" key="3">
    <source>
        <dbReference type="Proteomes" id="UP001279642"/>
    </source>
</evidence>
<accession>A0ABU5EKI9</accession>
<organism evidence="2 3">
    <name type="scientific">Dongia soli</name>
    <dbReference type="NCBI Taxonomy" id="600628"/>
    <lineage>
        <taxon>Bacteria</taxon>
        <taxon>Pseudomonadati</taxon>
        <taxon>Pseudomonadota</taxon>
        <taxon>Alphaproteobacteria</taxon>
        <taxon>Rhodospirillales</taxon>
        <taxon>Dongiaceae</taxon>
        <taxon>Dongia</taxon>
    </lineage>
</organism>
<reference evidence="2 3" key="1">
    <citation type="journal article" date="2016" name="Antonie Van Leeuwenhoek">
        <title>Dongia soli sp. nov., isolated from soil from Dokdo, Korea.</title>
        <authorList>
            <person name="Kim D.U."/>
            <person name="Lee H."/>
            <person name="Kim H."/>
            <person name="Kim S.G."/>
            <person name="Ka J.O."/>
        </authorList>
    </citation>
    <scope>NUCLEOTIDE SEQUENCE [LARGE SCALE GENOMIC DNA]</scope>
    <source>
        <strain evidence="2 3">D78</strain>
    </source>
</reference>
<feature type="transmembrane region" description="Helical" evidence="1">
    <location>
        <begin position="302"/>
        <end position="330"/>
    </location>
</feature>
<comment type="caution">
    <text evidence="2">The sequence shown here is derived from an EMBL/GenBank/DDBJ whole genome shotgun (WGS) entry which is preliminary data.</text>
</comment>
<feature type="transmembrane region" description="Helical" evidence="1">
    <location>
        <begin position="356"/>
        <end position="377"/>
    </location>
</feature>
<keyword evidence="1" id="KW-0812">Transmembrane</keyword>
<proteinExistence type="predicted"/>
<dbReference type="EMBL" id="JAXCLW010000013">
    <property type="protein sequence ID" value="MDY0885755.1"/>
    <property type="molecule type" value="Genomic_DNA"/>
</dbReference>
<feature type="transmembrane region" description="Helical" evidence="1">
    <location>
        <begin position="235"/>
        <end position="254"/>
    </location>
</feature>
<feature type="transmembrane region" description="Helical" evidence="1">
    <location>
        <begin position="101"/>
        <end position="123"/>
    </location>
</feature>
<keyword evidence="1" id="KW-1133">Transmembrane helix</keyword>
<feature type="transmembrane region" description="Helical" evidence="1">
    <location>
        <begin position="163"/>
        <end position="181"/>
    </location>
</feature>
<dbReference type="Proteomes" id="UP001279642">
    <property type="component" value="Unassembled WGS sequence"/>
</dbReference>
<keyword evidence="1" id="KW-0472">Membrane</keyword>
<feature type="transmembrane region" description="Helical" evidence="1">
    <location>
        <begin position="260"/>
        <end position="282"/>
    </location>
</feature>
<feature type="transmembrane region" description="Helical" evidence="1">
    <location>
        <begin position="423"/>
        <end position="441"/>
    </location>
</feature>
<gene>
    <name evidence="2" type="ORF">SMD27_23155</name>
</gene>
<feature type="transmembrane region" description="Helical" evidence="1">
    <location>
        <begin position="135"/>
        <end position="154"/>
    </location>
</feature>
<dbReference type="RefSeq" id="WP_320510830.1">
    <property type="nucleotide sequence ID" value="NZ_JAXCLW010000013.1"/>
</dbReference>
<protein>
    <submittedName>
        <fullName evidence="2">Uncharacterized protein</fullName>
    </submittedName>
</protein>
<feature type="transmembrane region" description="Helical" evidence="1">
    <location>
        <begin position="389"/>
        <end position="411"/>
    </location>
</feature>
<sequence length="457" mass="50096">MIGNPEFTRNLWLQFSWQRVLAAVVVIGILYYAGTATGEFATSTMANAGRWIFNIIIGFWGTRRAADALAEEVAGNTWETQRMSGLSAWQMVWGKLLGGTAYPWFCALLCLALTDIVLLQAGANASDLLILNLDLILSGLLAHAVSLGVALLLLRKAQLRRRLMVTFAQICGLLVYGNTIIGDLNNALRGPETVVWFGNAYHTALFHLVSLAVFCAWAWFGLYRLMRAELQYSNVPWVWCAFLAFAMIYAAGLADQPGQTIAAILGAPVGLGVILVYGSFLAEPKDAVRYRWGLAAFRQGNLAKALTFLPLWLITYVVTALLALVLIALLPAQPTAEIGQTWLASWWQEYGPHTRIMLAAGILFVARDLLFLLLLNFGQWRQRADIAGILYLLIAYFPLAWIVAFVGGPHLLSLVLPYDSGNAVLTFGPVLVQVAVLAVFVRQRWRAQAVPAAIAAA</sequence>
<evidence type="ECO:0000313" key="2">
    <source>
        <dbReference type="EMBL" id="MDY0885755.1"/>
    </source>
</evidence>
<name>A0ABU5EKI9_9PROT</name>
<feature type="transmembrane region" description="Helical" evidence="1">
    <location>
        <begin position="201"/>
        <end position="223"/>
    </location>
</feature>
<feature type="transmembrane region" description="Helical" evidence="1">
    <location>
        <begin position="20"/>
        <end position="41"/>
    </location>
</feature>
<keyword evidence="3" id="KW-1185">Reference proteome</keyword>